<dbReference type="RefSeq" id="WP_386105563.1">
    <property type="nucleotide sequence ID" value="NZ_JBHTJR010000022.1"/>
</dbReference>
<evidence type="ECO:0000313" key="1">
    <source>
        <dbReference type="EMBL" id="MFD0992356.1"/>
    </source>
</evidence>
<name>A0ABW3JPW1_9FLAO</name>
<proteinExistence type="predicted"/>
<gene>
    <name evidence="1" type="ORF">ACFQ1U_03995</name>
</gene>
<reference evidence="2" key="1">
    <citation type="journal article" date="2019" name="Int. J. Syst. Evol. Microbiol.">
        <title>The Global Catalogue of Microorganisms (GCM) 10K type strain sequencing project: providing services to taxonomists for standard genome sequencing and annotation.</title>
        <authorList>
            <consortium name="The Broad Institute Genomics Platform"/>
            <consortium name="The Broad Institute Genome Sequencing Center for Infectious Disease"/>
            <person name="Wu L."/>
            <person name="Ma J."/>
        </authorList>
    </citation>
    <scope>NUCLEOTIDE SEQUENCE [LARGE SCALE GENOMIC DNA]</scope>
    <source>
        <strain evidence="2">CCUG 60527</strain>
    </source>
</reference>
<dbReference type="Proteomes" id="UP001597062">
    <property type="component" value="Unassembled WGS sequence"/>
</dbReference>
<organism evidence="1 2">
    <name type="scientific">Tenacibaculum geojense</name>
    <dbReference type="NCBI Taxonomy" id="915352"/>
    <lineage>
        <taxon>Bacteria</taxon>
        <taxon>Pseudomonadati</taxon>
        <taxon>Bacteroidota</taxon>
        <taxon>Flavobacteriia</taxon>
        <taxon>Flavobacteriales</taxon>
        <taxon>Flavobacteriaceae</taxon>
        <taxon>Tenacibaculum</taxon>
    </lineage>
</organism>
<evidence type="ECO:0000313" key="2">
    <source>
        <dbReference type="Proteomes" id="UP001597062"/>
    </source>
</evidence>
<sequence>MSLTKQLNSENIVQALLKEGLVLIKKTDLQEMITNINLSNRVDHRKKYITSKEAVAMFGITNYWLKKQRECEDSLLVCISGEHNNSAWKYQIQSIEKELNRLSA</sequence>
<comment type="caution">
    <text evidence="1">The sequence shown here is derived from an EMBL/GenBank/DDBJ whole genome shotgun (WGS) entry which is preliminary data.</text>
</comment>
<accession>A0ABW3JPW1</accession>
<keyword evidence="2" id="KW-1185">Reference proteome</keyword>
<dbReference type="EMBL" id="JBHTJR010000022">
    <property type="protein sequence ID" value="MFD0992356.1"/>
    <property type="molecule type" value="Genomic_DNA"/>
</dbReference>
<protein>
    <submittedName>
        <fullName evidence="1">Uncharacterized protein</fullName>
    </submittedName>
</protein>